<gene>
    <name evidence="1" type="ORF">F8M41_016550</name>
</gene>
<protein>
    <submittedName>
        <fullName evidence="1">ER to Golgi transport-related protein</fullName>
    </submittedName>
</protein>
<organism evidence="1 2">
    <name type="scientific">Gigaspora margarita</name>
    <dbReference type="NCBI Taxonomy" id="4874"/>
    <lineage>
        <taxon>Eukaryota</taxon>
        <taxon>Fungi</taxon>
        <taxon>Fungi incertae sedis</taxon>
        <taxon>Mucoromycota</taxon>
        <taxon>Glomeromycotina</taxon>
        <taxon>Glomeromycetes</taxon>
        <taxon>Diversisporales</taxon>
        <taxon>Gigasporaceae</taxon>
        <taxon>Gigaspora</taxon>
    </lineage>
</organism>
<reference evidence="1 2" key="1">
    <citation type="journal article" date="2019" name="Environ. Microbiol.">
        <title>At the nexus of three kingdoms: the genome of the mycorrhizal fungus Gigaspora margarita provides insights into plant, endobacterial and fungal interactions.</title>
        <authorList>
            <person name="Venice F."/>
            <person name="Ghignone S."/>
            <person name="Salvioli di Fossalunga A."/>
            <person name="Amselem J."/>
            <person name="Novero M."/>
            <person name="Xianan X."/>
            <person name="Sedzielewska Toro K."/>
            <person name="Morin E."/>
            <person name="Lipzen A."/>
            <person name="Grigoriev I.V."/>
            <person name="Henrissat B."/>
            <person name="Martin F.M."/>
            <person name="Bonfante P."/>
        </authorList>
    </citation>
    <scope>NUCLEOTIDE SEQUENCE [LARGE SCALE GENOMIC DNA]</scope>
    <source>
        <strain evidence="1 2">BEG34</strain>
    </source>
</reference>
<evidence type="ECO:0000313" key="2">
    <source>
        <dbReference type="Proteomes" id="UP000439903"/>
    </source>
</evidence>
<dbReference type="Proteomes" id="UP000439903">
    <property type="component" value="Unassembled WGS sequence"/>
</dbReference>
<dbReference type="Gene3D" id="2.60.40.1670">
    <property type="entry name" value="beta-sandwich domain of Sec23/24"/>
    <property type="match status" value="1"/>
</dbReference>
<proteinExistence type="predicted"/>
<accession>A0A8H4APD0</accession>
<sequence length="145" mass="16224">MPFKKTSINDLWSQVADNFSNFNMQNATDLELAGINSDKAFGALLKYNGKLNEKTDVYIQYALSYMISMEQRWLASIGSIRKLSSMEQWSDANGVVLHSSQWINVPTLLSPVSDALADAIAGLFSKVGTFAFFDTKEQVQKKKEN</sequence>
<comment type="caution">
    <text evidence="1">The sequence shown here is derived from an EMBL/GenBank/DDBJ whole genome shotgun (WGS) entry which is preliminary data.</text>
</comment>
<name>A0A8H4APD0_GIGMA</name>
<dbReference type="SUPFAM" id="SSF81995">
    <property type="entry name" value="beta-sandwich domain of Sec23/24"/>
    <property type="match status" value="1"/>
</dbReference>
<evidence type="ECO:0000313" key="1">
    <source>
        <dbReference type="EMBL" id="KAF0519626.1"/>
    </source>
</evidence>
<dbReference type="OrthoDB" id="49016at2759"/>
<dbReference type="AlphaFoldDB" id="A0A8H4APD0"/>
<dbReference type="EMBL" id="WTPW01000361">
    <property type="protein sequence ID" value="KAF0519626.1"/>
    <property type="molecule type" value="Genomic_DNA"/>
</dbReference>
<keyword evidence="2" id="KW-1185">Reference proteome</keyword>